<dbReference type="Pfam" id="PF06133">
    <property type="entry name" value="Com_YlbF"/>
    <property type="match status" value="1"/>
</dbReference>
<name>A0A3E0IP45_9STAP</name>
<organism evidence="1 2">
    <name type="scientific">Staphylococcus felis</name>
    <dbReference type="NCBI Taxonomy" id="46127"/>
    <lineage>
        <taxon>Bacteria</taxon>
        <taxon>Bacillati</taxon>
        <taxon>Bacillota</taxon>
        <taxon>Bacilli</taxon>
        <taxon>Bacillales</taxon>
        <taxon>Staphylococcaceae</taxon>
        <taxon>Staphylococcus</taxon>
    </lineage>
</organism>
<dbReference type="OrthoDB" id="2157513at2"/>
<dbReference type="Gene3D" id="1.20.1500.10">
    <property type="entry name" value="YheA/YmcA-like"/>
    <property type="match status" value="1"/>
</dbReference>
<evidence type="ECO:0000313" key="1">
    <source>
        <dbReference type="EMBL" id="REH94505.1"/>
    </source>
</evidence>
<dbReference type="PANTHER" id="PTHR38448">
    <property type="entry name" value="REGULATORY PROTEIN YLBF-RELATED"/>
    <property type="match status" value="1"/>
</dbReference>
<dbReference type="InterPro" id="IPR010368">
    <property type="entry name" value="Com_YlbF"/>
</dbReference>
<evidence type="ECO:0000313" key="2">
    <source>
        <dbReference type="Proteomes" id="UP000256562"/>
    </source>
</evidence>
<accession>A0A3E0IP45</accession>
<sequence length="147" mass="16991">MFDEEVIAILDETDQLADMIQVSETYEQYATAKAKLENDATAQRLYQDFLKSKMKFDEVQRFGRYHPDYQEIMLKTRRQKRAYEMHHTVIQYKQKETDLQALIDEVVLTIVSSVSEHIKVDVGVPFFKSDAGCGCNSGHECGCNINK</sequence>
<comment type="caution">
    <text evidence="1">The sequence shown here is derived from an EMBL/GenBank/DDBJ whole genome shotgun (WGS) entry which is preliminary data.</text>
</comment>
<dbReference type="AlphaFoldDB" id="A0A3E0IP45"/>
<protein>
    <submittedName>
        <fullName evidence="1">YlbF family regulator</fullName>
    </submittedName>
</protein>
<dbReference type="RefSeq" id="WP_116094513.1">
    <property type="nucleotide sequence ID" value="NZ_QKXQ01000351.1"/>
</dbReference>
<dbReference type="EMBL" id="QKXQ01000351">
    <property type="protein sequence ID" value="REH94505.1"/>
    <property type="molecule type" value="Genomic_DNA"/>
</dbReference>
<proteinExistence type="predicted"/>
<dbReference type="InterPro" id="IPR052767">
    <property type="entry name" value="Bact_com_dev_regulator"/>
</dbReference>
<dbReference type="PANTHER" id="PTHR38448:SF2">
    <property type="entry name" value="REGULATORY PROTEIN YLBF"/>
    <property type="match status" value="1"/>
</dbReference>
<gene>
    <name evidence="1" type="ORF">DOS83_07460</name>
</gene>
<reference evidence="1 2" key="1">
    <citation type="journal article" date="2018" name="Vet. Microbiol.">
        <title>Characterisation of Staphylococcus felis isolated from cats using whole genome sequencing.</title>
        <authorList>
            <person name="Worthing K."/>
            <person name="Pang S."/>
            <person name="Trott D.J."/>
            <person name="Abraham S."/>
            <person name="Coombs G.W."/>
            <person name="Jordan D."/>
            <person name="McIntyre L."/>
            <person name="Davies M.R."/>
            <person name="Norris J."/>
        </authorList>
    </citation>
    <scope>NUCLEOTIDE SEQUENCE [LARGE SCALE GENOMIC DNA]</scope>
    <source>
        <strain evidence="1 2">F9</strain>
    </source>
</reference>
<dbReference type="InterPro" id="IPR023378">
    <property type="entry name" value="YheA/YmcA-like_dom_sf"/>
</dbReference>
<dbReference type="SUPFAM" id="SSF158622">
    <property type="entry name" value="YheA/YmcA-like"/>
    <property type="match status" value="1"/>
</dbReference>
<dbReference type="Proteomes" id="UP000256562">
    <property type="component" value="Unassembled WGS sequence"/>
</dbReference>